<keyword evidence="10 12" id="KW-0378">Hydrolase</keyword>
<feature type="region of interest" description="Disordered" evidence="14">
    <location>
        <begin position="302"/>
        <end position="325"/>
    </location>
</feature>
<dbReference type="InterPro" id="IPR012337">
    <property type="entry name" value="RNaseH-like_sf"/>
</dbReference>
<comment type="cofactor">
    <cofactor evidence="2">
        <name>Mg(2+)</name>
        <dbReference type="ChEBI" id="CHEBI:18420"/>
    </cofactor>
</comment>
<evidence type="ECO:0000256" key="5">
    <source>
        <dbReference type="ARBA" id="ARBA00008378"/>
    </source>
</evidence>
<comment type="function">
    <text evidence="3 13">Endonuclease that specifically degrades the RNA of RNA-DNA hybrids.</text>
</comment>
<feature type="compositionally biased region" description="Basic and acidic residues" evidence="14">
    <location>
        <begin position="308"/>
        <end position="325"/>
    </location>
</feature>
<keyword evidence="17" id="KW-1185">Reference proteome</keyword>
<comment type="cofactor">
    <cofactor evidence="12">
        <name>Mn(2+)</name>
        <dbReference type="ChEBI" id="CHEBI:29035"/>
    </cofactor>
    <cofactor evidence="12">
        <name>Mg(2+)</name>
        <dbReference type="ChEBI" id="CHEBI:18420"/>
    </cofactor>
    <text evidence="12">Manganese or magnesium. Binds 1 divalent metal ion per monomer in the absence of substrate. May bind a second metal ion after substrate binding.</text>
</comment>
<keyword evidence="7 12" id="KW-0540">Nuclease</keyword>
<sequence length="325" mass="34888">MRALEHGFFDGRGSSVIVRAYRSGKVLVQGSGAADFVEMFLEPEILREARIGYEEGLHPEECVAHAGSDECGKGDFFGPLIVAAAYVDPEIGRVLRRLGVRDSKEVKSDLRAIRLSEEIRKAVRGLYSLVVLGPAKYNELYCRFGNLNRLLAWAHATALAELLRKVPSCPRALVDQFAKAPVLERALEQQGLSLPVDQRPRAESDIAVAAASLLARGEFLRRLALLGKEAGMTLPKGASSPVLEAARELVRRQGAERLRALAKVHFRTFAQAAGAAGLPLGQTGIAGGSATVAATPSSCVAPSNGYDEGYRLETKGSARKPSQEA</sequence>
<dbReference type="Pfam" id="PF11858">
    <property type="entry name" value="DUF3378"/>
    <property type="match status" value="1"/>
</dbReference>
<evidence type="ECO:0000256" key="6">
    <source>
        <dbReference type="ARBA" id="ARBA00022490"/>
    </source>
</evidence>
<keyword evidence="11" id="KW-0460">Magnesium</keyword>
<feature type="binding site" evidence="12">
    <location>
        <position position="175"/>
    </location>
    <ligand>
        <name>a divalent metal cation</name>
        <dbReference type="ChEBI" id="CHEBI:60240"/>
    </ligand>
</feature>
<gene>
    <name evidence="16" type="primary">rnhC</name>
    <name evidence="16" type="ORF">MAMT_02132</name>
</gene>
<accession>A0A5E6MJJ9</accession>
<dbReference type="Gene3D" id="3.30.420.10">
    <property type="entry name" value="Ribonuclease H-like superfamily/Ribonuclease H"/>
    <property type="match status" value="1"/>
</dbReference>
<evidence type="ECO:0000256" key="4">
    <source>
        <dbReference type="ARBA" id="ARBA00004496"/>
    </source>
</evidence>
<dbReference type="GO" id="GO:0006298">
    <property type="term" value="P:mismatch repair"/>
    <property type="evidence" value="ECO:0007669"/>
    <property type="project" value="TreeGrafter"/>
</dbReference>
<protein>
    <recommendedName>
        <fullName evidence="13">Ribonuclease</fullName>
        <ecNumber evidence="13">3.1.26.4</ecNumber>
    </recommendedName>
</protein>
<dbReference type="GO" id="GO:0004523">
    <property type="term" value="F:RNA-DNA hybrid ribonuclease activity"/>
    <property type="evidence" value="ECO:0007669"/>
    <property type="project" value="UniProtKB-UniRule"/>
</dbReference>
<dbReference type="InterPro" id="IPR024567">
    <property type="entry name" value="RNase_HII/HIII_dom"/>
</dbReference>
<dbReference type="GO" id="GO:0032299">
    <property type="term" value="C:ribonuclease H2 complex"/>
    <property type="evidence" value="ECO:0007669"/>
    <property type="project" value="TreeGrafter"/>
</dbReference>
<evidence type="ECO:0000256" key="1">
    <source>
        <dbReference type="ARBA" id="ARBA00000077"/>
    </source>
</evidence>
<dbReference type="CDD" id="cd06590">
    <property type="entry name" value="RNase_HII_bacteria_HIII_like"/>
    <property type="match status" value="1"/>
</dbReference>
<evidence type="ECO:0000256" key="3">
    <source>
        <dbReference type="ARBA" id="ARBA00004065"/>
    </source>
</evidence>
<dbReference type="EMBL" id="CABFVA020000119">
    <property type="protein sequence ID" value="VVM08135.1"/>
    <property type="molecule type" value="Genomic_DNA"/>
</dbReference>
<evidence type="ECO:0000256" key="14">
    <source>
        <dbReference type="SAM" id="MobiDB-lite"/>
    </source>
</evidence>
<dbReference type="AlphaFoldDB" id="A0A5E6MJJ9"/>
<dbReference type="GO" id="GO:0005737">
    <property type="term" value="C:cytoplasm"/>
    <property type="evidence" value="ECO:0007669"/>
    <property type="project" value="UniProtKB-SubCell"/>
</dbReference>
<dbReference type="InterPro" id="IPR001352">
    <property type="entry name" value="RNase_HII/HIII"/>
</dbReference>
<feature type="domain" description="RNase H type-2" evidence="15">
    <location>
        <begin position="63"/>
        <end position="278"/>
    </location>
</feature>
<dbReference type="Pfam" id="PF01351">
    <property type="entry name" value="RNase_HII"/>
    <property type="match status" value="1"/>
</dbReference>
<dbReference type="GO" id="GO:0043137">
    <property type="term" value="P:DNA replication, removal of RNA primer"/>
    <property type="evidence" value="ECO:0007669"/>
    <property type="project" value="TreeGrafter"/>
</dbReference>
<dbReference type="NCBIfam" id="TIGR00716">
    <property type="entry name" value="rnhC"/>
    <property type="match status" value="1"/>
</dbReference>
<keyword evidence="6" id="KW-0963">Cytoplasm</keyword>
<reference evidence="16 17" key="1">
    <citation type="submission" date="2019-09" db="EMBL/GenBank/DDBJ databases">
        <authorList>
            <person name="Cremers G."/>
        </authorList>
    </citation>
    <scope>NUCLEOTIDE SEQUENCE [LARGE SCALE GENOMIC DNA]</scope>
    <source>
        <strain evidence="16">4A</strain>
    </source>
</reference>
<comment type="similarity">
    <text evidence="5">Belongs to the RNase HII family. RnhC subfamily.</text>
</comment>
<feature type="binding site" evidence="12">
    <location>
        <position position="69"/>
    </location>
    <ligand>
        <name>a divalent metal cation</name>
        <dbReference type="ChEBI" id="CHEBI:60240"/>
    </ligand>
</feature>
<feature type="binding site" evidence="12">
    <location>
        <position position="70"/>
    </location>
    <ligand>
        <name>a divalent metal cation</name>
        <dbReference type="ChEBI" id="CHEBI:60240"/>
    </ligand>
</feature>
<dbReference type="Proteomes" id="UP000334923">
    <property type="component" value="Unassembled WGS sequence"/>
</dbReference>
<dbReference type="InterPro" id="IPR036397">
    <property type="entry name" value="RNaseH_sf"/>
</dbReference>
<organism evidence="16 17">
    <name type="scientific">Methylacidimicrobium tartarophylax</name>
    <dbReference type="NCBI Taxonomy" id="1041768"/>
    <lineage>
        <taxon>Bacteria</taxon>
        <taxon>Pseudomonadati</taxon>
        <taxon>Verrucomicrobiota</taxon>
        <taxon>Methylacidimicrobium</taxon>
    </lineage>
</organism>
<evidence type="ECO:0000256" key="13">
    <source>
        <dbReference type="RuleBase" id="RU003515"/>
    </source>
</evidence>
<keyword evidence="8 12" id="KW-0479">Metal-binding</keyword>
<dbReference type="EC" id="3.1.26.4" evidence="13"/>
<evidence type="ECO:0000259" key="15">
    <source>
        <dbReference type="PROSITE" id="PS51975"/>
    </source>
</evidence>
<proteinExistence type="inferred from homology"/>
<evidence type="ECO:0000256" key="7">
    <source>
        <dbReference type="ARBA" id="ARBA00022722"/>
    </source>
</evidence>
<dbReference type="InterPro" id="IPR012295">
    <property type="entry name" value="TBP_dom_sf"/>
</dbReference>
<name>A0A5E6MJJ9_9BACT</name>
<comment type="catalytic activity">
    <reaction evidence="1 12 13">
        <text>Endonucleolytic cleavage to 5'-phosphomonoester.</text>
        <dbReference type="EC" id="3.1.26.4"/>
    </reaction>
</comment>
<keyword evidence="9 12" id="KW-0255">Endonuclease</keyword>
<evidence type="ECO:0000256" key="10">
    <source>
        <dbReference type="ARBA" id="ARBA00022801"/>
    </source>
</evidence>
<dbReference type="GO" id="GO:0003723">
    <property type="term" value="F:RNA binding"/>
    <property type="evidence" value="ECO:0007669"/>
    <property type="project" value="UniProtKB-UniRule"/>
</dbReference>
<evidence type="ECO:0000313" key="17">
    <source>
        <dbReference type="Proteomes" id="UP000334923"/>
    </source>
</evidence>
<evidence type="ECO:0000256" key="8">
    <source>
        <dbReference type="ARBA" id="ARBA00022723"/>
    </source>
</evidence>
<dbReference type="GO" id="GO:0046872">
    <property type="term" value="F:metal ion binding"/>
    <property type="evidence" value="ECO:0007669"/>
    <property type="project" value="UniProtKB-KW"/>
</dbReference>
<dbReference type="PROSITE" id="PS51975">
    <property type="entry name" value="RNASE_H_2"/>
    <property type="match status" value="1"/>
</dbReference>
<evidence type="ECO:0000256" key="9">
    <source>
        <dbReference type="ARBA" id="ARBA00022759"/>
    </source>
</evidence>
<dbReference type="Gene3D" id="3.30.310.10">
    <property type="entry name" value="TATA-Binding Protein"/>
    <property type="match status" value="1"/>
</dbReference>
<dbReference type="PANTHER" id="PTHR10954:SF23">
    <property type="entry name" value="RIBONUCLEASE"/>
    <property type="match status" value="1"/>
</dbReference>
<evidence type="ECO:0000256" key="2">
    <source>
        <dbReference type="ARBA" id="ARBA00001946"/>
    </source>
</evidence>
<evidence type="ECO:0000313" key="16">
    <source>
        <dbReference type="EMBL" id="VVM08135.1"/>
    </source>
</evidence>
<evidence type="ECO:0000256" key="12">
    <source>
        <dbReference type="PROSITE-ProRule" id="PRU01319"/>
    </source>
</evidence>
<dbReference type="InterPro" id="IPR004641">
    <property type="entry name" value="RNase_HIII"/>
</dbReference>
<evidence type="ECO:0000256" key="11">
    <source>
        <dbReference type="ARBA" id="ARBA00022842"/>
    </source>
</evidence>
<dbReference type="InterPro" id="IPR024568">
    <property type="entry name" value="RNase_HIII_N"/>
</dbReference>
<dbReference type="PIRSF" id="PIRSF037748">
    <property type="entry name" value="RnhC"/>
    <property type="match status" value="1"/>
</dbReference>
<dbReference type="SUPFAM" id="SSF53098">
    <property type="entry name" value="Ribonuclease H-like"/>
    <property type="match status" value="1"/>
</dbReference>
<dbReference type="PANTHER" id="PTHR10954">
    <property type="entry name" value="RIBONUCLEASE H2 SUBUNIT A"/>
    <property type="match status" value="1"/>
</dbReference>
<comment type="subcellular location">
    <subcellularLocation>
        <location evidence="4">Cytoplasm</location>
    </subcellularLocation>
</comment>